<dbReference type="Pfam" id="PF00467">
    <property type="entry name" value="KOW"/>
    <property type="match status" value="1"/>
</dbReference>
<dbReference type="SUPFAM" id="SSF50104">
    <property type="entry name" value="Translation proteins SH3-like domain"/>
    <property type="match status" value="1"/>
</dbReference>
<dbReference type="EMBL" id="JXBL01000001">
    <property type="protein sequence ID" value="KIE43214.1"/>
    <property type="molecule type" value="Genomic_DNA"/>
</dbReference>
<evidence type="ECO:0000313" key="11">
    <source>
        <dbReference type="Proteomes" id="UP000031433"/>
    </source>
</evidence>
<evidence type="ECO:0000256" key="2">
    <source>
        <dbReference type="ARBA" id="ARBA00022730"/>
    </source>
</evidence>
<dbReference type="InterPro" id="IPR008991">
    <property type="entry name" value="Translation_prot_SH3-like_sf"/>
</dbReference>
<comment type="subunit">
    <text evidence="8">Part of the 50S ribosomal subunit.</text>
</comment>
<keyword evidence="11" id="KW-1185">Reference proteome</keyword>
<comment type="function">
    <text evidence="7 8">One of the proteins that surrounds the polypeptide exit tunnel on the outside of the subunit.</text>
</comment>
<proteinExistence type="inferred from homology"/>
<evidence type="ECO:0000256" key="6">
    <source>
        <dbReference type="ARBA" id="ARBA00035206"/>
    </source>
</evidence>
<evidence type="ECO:0000256" key="7">
    <source>
        <dbReference type="ARBA" id="ARBA00058688"/>
    </source>
</evidence>
<evidence type="ECO:0000313" key="10">
    <source>
        <dbReference type="EMBL" id="KIE43214.1"/>
    </source>
</evidence>
<dbReference type="NCBIfam" id="TIGR01079">
    <property type="entry name" value="rplX_bact"/>
    <property type="match status" value="1"/>
</dbReference>
<evidence type="ECO:0000256" key="4">
    <source>
        <dbReference type="ARBA" id="ARBA00022980"/>
    </source>
</evidence>
<keyword evidence="3 8" id="KW-0694">RNA-binding</keyword>
<evidence type="ECO:0000256" key="3">
    <source>
        <dbReference type="ARBA" id="ARBA00022884"/>
    </source>
</evidence>
<dbReference type="GO" id="GO:0003735">
    <property type="term" value="F:structural constituent of ribosome"/>
    <property type="evidence" value="ECO:0007669"/>
    <property type="project" value="InterPro"/>
</dbReference>
<dbReference type="InterPro" id="IPR041988">
    <property type="entry name" value="Ribosomal_uL24_KOW"/>
</dbReference>
<dbReference type="HAMAP" id="MF_01326_B">
    <property type="entry name" value="Ribosomal_uL24_B"/>
    <property type="match status" value="1"/>
</dbReference>
<keyword evidence="5 8" id="KW-0687">Ribonucleoprotein</keyword>
<dbReference type="GO" id="GO:1990904">
    <property type="term" value="C:ribonucleoprotein complex"/>
    <property type="evidence" value="ECO:0007669"/>
    <property type="project" value="UniProtKB-KW"/>
</dbReference>
<dbReference type="Gene3D" id="2.30.30.30">
    <property type="match status" value="1"/>
</dbReference>
<dbReference type="GO" id="GO:0006412">
    <property type="term" value="P:translation"/>
    <property type="evidence" value="ECO:0007669"/>
    <property type="project" value="UniProtKB-UniRule"/>
</dbReference>
<feature type="domain" description="KOW" evidence="9">
    <location>
        <begin position="7"/>
        <end position="34"/>
    </location>
</feature>
<dbReference type="AlphaFoldDB" id="A0A0C1TR29"/>
<comment type="function">
    <text evidence="8">One of two assembly initiator proteins, it binds directly to the 5'-end of the 23S rRNA, where it nucleates assembly of the 50S subunit.</text>
</comment>
<name>A0A0C1TR29_9BACT</name>
<evidence type="ECO:0000259" key="9">
    <source>
        <dbReference type="SMART" id="SM00739"/>
    </source>
</evidence>
<dbReference type="Pfam" id="PF17136">
    <property type="entry name" value="ribosomal_L24"/>
    <property type="match status" value="1"/>
</dbReference>
<dbReference type="GO" id="GO:0005840">
    <property type="term" value="C:ribosome"/>
    <property type="evidence" value="ECO:0007669"/>
    <property type="project" value="UniProtKB-KW"/>
</dbReference>
<evidence type="ECO:0000256" key="1">
    <source>
        <dbReference type="ARBA" id="ARBA00010618"/>
    </source>
</evidence>
<keyword evidence="4 8" id="KW-0689">Ribosomal protein</keyword>
<evidence type="ECO:0000256" key="8">
    <source>
        <dbReference type="HAMAP-Rule" id="MF_01326"/>
    </source>
</evidence>
<dbReference type="InterPro" id="IPR003256">
    <property type="entry name" value="Ribosomal_uL24"/>
</dbReference>
<dbReference type="RefSeq" id="WP_039646481.1">
    <property type="nucleotide sequence ID" value="NZ_JXBL01000001.1"/>
</dbReference>
<accession>A0A0C1TR29</accession>
<dbReference type="CDD" id="cd06089">
    <property type="entry name" value="KOW_RPL26"/>
    <property type="match status" value="1"/>
</dbReference>
<evidence type="ECO:0000256" key="5">
    <source>
        <dbReference type="ARBA" id="ARBA00023274"/>
    </source>
</evidence>
<reference evidence="10 11" key="1">
    <citation type="submission" date="2015-01" db="EMBL/GenBank/DDBJ databases">
        <title>Genome sequence of the anaerobic bacterium Geobacter soli GSS01, a dissimilatory Fe(III) reducer from soil.</title>
        <authorList>
            <person name="Yang G."/>
            <person name="Zhou S."/>
        </authorList>
    </citation>
    <scope>NUCLEOTIDE SEQUENCE [LARGE SCALE GENOMIC DNA]</scope>
    <source>
        <strain evidence="10 11">GSS01</strain>
    </source>
</reference>
<keyword evidence="2 8" id="KW-0699">rRNA-binding</keyword>
<sequence length="108" mass="11926">MLDKKFHIKKGDTVSVVTGKDKSKTGTVLRILPKRDGVLVEGLNIVKRHTRARGNEPGGIVEKEAPLHVSNVMLYCGKCEKPVRAKKTILEDGKKVRVCVKCGEAFDK</sequence>
<dbReference type="SMART" id="SM00739">
    <property type="entry name" value="KOW"/>
    <property type="match status" value="1"/>
</dbReference>
<dbReference type="FunFam" id="2.30.30.30:FF:000004">
    <property type="entry name" value="50S ribosomal protein L24"/>
    <property type="match status" value="1"/>
</dbReference>
<organism evidence="10 11">
    <name type="scientific">Geobacter soli</name>
    <dbReference type="NCBI Taxonomy" id="1510391"/>
    <lineage>
        <taxon>Bacteria</taxon>
        <taxon>Pseudomonadati</taxon>
        <taxon>Thermodesulfobacteriota</taxon>
        <taxon>Desulfuromonadia</taxon>
        <taxon>Geobacterales</taxon>
        <taxon>Geobacteraceae</taxon>
        <taxon>Geobacter</taxon>
    </lineage>
</organism>
<dbReference type="InterPro" id="IPR005824">
    <property type="entry name" value="KOW"/>
</dbReference>
<dbReference type="Proteomes" id="UP000031433">
    <property type="component" value="Unassembled WGS sequence"/>
</dbReference>
<protein>
    <recommendedName>
        <fullName evidence="6 8">Large ribosomal subunit protein uL24</fullName>
    </recommendedName>
</protein>
<comment type="similarity">
    <text evidence="1 8">Belongs to the universal ribosomal protein uL24 family.</text>
</comment>
<dbReference type="InterPro" id="IPR014722">
    <property type="entry name" value="Rib_uL2_dom2"/>
</dbReference>
<comment type="caution">
    <text evidence="10">The sequence shown here is derived from an EMBL/GenBank/DDBJ whole genome shotgun (WGS) entry which is preliminary data.</text>
</comment>
<dbReference type="GO" id="GO:0019843">
    <property type="term" value="F:rRNA binding"/>
    <property type="evidence" value="ECO:0007669"/>
    <property type="project" value="UniProtKB-UniRule"/>
</dbReference>
<gene>
    <name evidence="8" type="primary">rplX</name>
    <name evidence="10" type="ORF">SE37_11505</name>
</gene>
<dbReference type="PANTHER" id="PTHR12903">
    <property type="entry name" value="MITOCHONDRIAL RIBOSOMAL PROTEIN L24"/>
    <property type="match status" value="1"/>
</dbReference>
<dbReference type="InterPro" id="IPR057264">
    <property type="entry name" value="Ribosomal_uL24_C"/>
</dbReference>